<name>A0ACA9RD94_9GLOM</name>
<gene>
    <name evidence="1" type="ORF">RPERSI_LOCUS18564</name>
</gene>
<evidence type="ECO:0000313" key="2">
    <source>
        <dbReference type="Proteomes" id="UP000789920"/>
    </source>
</evidence>
<dbReference type="EMBL" id="CAJVQC010049427">
    <property type="protein sequence ID" value="CAG8787588.1"/>
    <property type="molecule type" value="Genomic_DNA"/>
</dbReference>
<feature type="non-terminal residue" evidence="1">
    <location>
        <position position="1"/>
    </location>
</feature>
<comment type="caution">
    <text evidence="1">The sequence shown here is derived from an EMBL/GenBank/DDBJ whole genome shotgun (WGS) entry which is preliminary data.</text>
</comment>
<dbReference type="Proteomes" id="UP000789920">
    <property type="component" value="Unassembled WGS sequence"/>
</dbReference>
<feature type="non-terminal residue" evidence="1">
    <location>
        <position position="200"/>
    </location>
</feature>
<accession>A0ACA9RD94</accession>
<reference evidence="1" key="1">
    <citation type="submission" date="2021-06" db="EMBL/GenBank/DDBJ databases">
        <authorList>
            <person name="Kallberg Y."/>
            <person name="Tangrot J."/>
            <person name="Rosling A."/>
        </authorList>
    </citation>
    <scope>NUCLEOTIDE SEQUENCE</scope>
    <source>
        <strain evidence="1">MA461A</strain>
    </source>
</reference>
<keyword evidence="2" id="KW-1185">Reference proteome</keyword>
<organism evidence="1 2">
    <name type="scientific">Racocetra persica</name>
    <dbReference type="NCBI Taxonomy" id="160502"/>
    <lineage>
        <taxon>Eukaryota</taxon>
        <taxon>Fungi</taxon>
        <taxon>Fungi incertae sedis</taxon>
        <taxon>Mucoromycota</taxon>
        <taxon>Glomeromycotina</taxon>
        <taxon>Glomeromycetes</taxon>
        <taxon>Diversisporales</taxon>
        <taxon>Gigasporaceae</taxon>
        <taxon>Racocetra</taxon>
    </lineage>
</organism>
<evidence type="ECO:0000313" key="1">
    <source>
        <dbReference type="EMBL" id="CAG8787588.1"/>
    </source>
</evidence>
<sequence length="200" mass="22177">NSVNVIAGEMKNPSRDLPRIIMIGLPIDFGRKMFGSIGGILFALCVAASCFGAANGGMFTGSRLIYVAGREGYLPSLFGKVHDKWNTPTAAIVMQATLTIIMIIPGSFTGLLNFVSVAGWVFYFLTSFGLFILRWREPNLKRPYRVWLITPTIFCCVAIFLVVMPFTRVPLESLSALGFILAGVPFWCIRVKYRESFTTK</sequence>
<protein>
    <submittedName>
        <fullName evidence="1">19968_t:CDS:1</fullName>
    </submittedName>
</protein>
<proteinExistence type="predicted"/>